<dbReference type="EMBL" id="MU266635">
    <property type="protein sequence ID" value="KAH7919725.1"/>
    <property type="molecule type" value="Genomic_DNA"/>
</dbReference>
<organism evidence="1 2">
    <name type="scientific">Leucogyrophana mollusca</name>
    <dbReference type="NCBI Taxonomy" id="85980"/>
    <lineage>
        <taxon>Eukaryota</taxon>
        <taxon>Fungi</taxon>
        <taxon>Dikarya</taxon>
        <taxon>Basidiomycota</taxon>
        <taxon>Agaricomycotina</taxon>
        <taxon>Agaricomycetes</taxon>
        <taxon>Agaricomycetidae</taxon>
        <taxon>Boletales</taxon>
        <taxon>Boletales incertae sedis</taxon>
        <taxon>Leucogyrophana</taxon>
    </lineage>
</organism>
<evidence type="ECO:0000313" key="2">
    <source>
        <dbReference type="Proteomes" id="UP000790709"/>
    </source>
</evidence>
<evidence type="ECO:0000313" key="1">
    <source>
        <dbReference type="EMBL" id="KAH7919725.1"/>
    </source>
</evidence>
<proteinExistence type="predicted"/>
<feature type="non-terminal residue" evidence="1">
    <location>
        <position position="1"/>
    </location>
</feature>
<accession>A0ACB8B1U0</accession>
<keyword evidence="2" id="KW-1185">Reference proteome</keyword>
<name>A0ACB8B1U0_9AGAM</name>
<gene>
    <name evidence="1" type="ORF">BV22DRAFT_995247</name>
</gene>
<sequence length="118" mass="13416">LRVWQQNLRKSQAAQEDFLKDLSPDLYDVAAIQEPHLNFVNLAPVPASHWTTVYPTCHNVNNADRTQSLILVSKRLSKNNWHIIPLDNPNVTAIEIKGGAGRTRIYNIYNACDHSRTL</sequence>
<protein>
    <submittedName>
        <fullName evidence="1">Uncharacterized protein</fullName>
    </submittedName>
</protein>
<feature type="non-terminal residue" evidence="1">
    <location>
        <position position="118"/>
    </location>
</feature>
<dbReference type="Proteomes" id="UP000790709">
    <property type="component" value="Unassembled WGS sequence"/>
</dbReference>
<comment type="caution">
    <text evidence="1">The sequence shown here is derived from an EMBL/GenBank/DDBJ whole genome shotgun (WGS) entry which is preliminary data.</text>
</comment>
<reference evidence="1" key="1">
    <citation type="journal article" date="2021" name="New Phytol.">
        <title>Evolutionary innovations through gain and loss of genes in the ectomycorrhizal Boletales.</title>
        <authorList>
            <person name="Wu G."/>
            <person name="Miyauchi S."/>
            <person name="Morin E."/>
            <person name="Kuo A."/>
            <person name="Drula E."/>
            <person name="Varga T."/>
            <person name="Kohler A."/>
            <person name="Feng B."/>
            <person name="Cao Y."/>
            <person name="Lipzen A."/>
            <person name="Daum C."/>
            <person name="Hundley H."/>
            <person name="Pangilinan J."/>
            <person name="Johnson J."/>
            <person name="Barry K."/>
            <person name="LaButti K."/>
            <person name="Ng V."/>
            <person name="Ahrendt S."/>
            <person name="Min B."/>
            <person name="Choi I.G."/>
            <person name="Park H."/>
            <person name="Plett J.M."/>
            <person name="Magnuson J."/>
            <person name="Spatafora J.W."/>
            <person name="Nagy L.G."/>
            <person name="Henrissat B."/>
            <person name="Grigoriev I.V."/>
            <person name="Yang Z.L."/>
            <person name="Xu J."/>
            <person name="Martin F.M."/>
        </authorList>
    </citation>
    <scope>NUCLEOTIDE SEQUENCE</scope>
    <source>
        <strain evidence="1">KUC20120723A-06</strain>
    </source>
</reference>